<feature type="domain" description="RNase H type-1" evidence="1">
    <location>
        <begin position="227"/>
        <end position="328"/>
    </location>
</feature>
<dbReference type="Pfam" id="PF13456">
    <property type="entry name" value="RVT_3"/>
    <property type="match status" value="1"/>
</dbReference>
<dbReference type="PANTHER" id="PTHR48475">
    <property type="entry name" value="RIBONUCLEASE H"/>
    <property type="match status" value="1"/>
</dbReference>
<organism evidence="2 3">
    <name type="scientific">Rubroshorea leprosula</name>
    <dbReference type="NCBI Taxonomy" id="152421"/>
    <lineage>
        <taxon>Eukaryota</taxon>
        <taxon>Viridiplantae</taxon>
        <taxon>Streptophyta</taxon>
        <taxon>Embryophyta</taxon>
        <taxon>Tracheophyta</taxon>
        <taxon>Spermatophyta</taxon>
        <taxon>Magnoliopsida</taxon>
        <taxon>eudicotyledons</taxon>
        <taxon>Gunneridae</taxon>
        <taxon>Pentapetalae</taxon>
        <taxon>rosids</taxon>
        <taxon>malvids</taxon>
        <taxon>Malvales</taxon>
        <taxon>Dipterocarpaceae</taxon>
        <taxon>Rubroshorea</taxon>
    </lineage>
</organism>
<dbReference type="InterPro" id="IPR002156">
    <property type="entry name" value="RNaseH_domain"/>
</dbReference>
<dbReference type="PROSITE" id="PS50879">
    <property type="entry name" value="RNASE_H_1"/>
    <property type="match status" value="1"/>
</dbReference>
<evidence type="ECO:0000259" key="1">
    <source>
        <dbReference type="PROSITE" id="PS50879"/>
    </source>
</evidence>
<dbReference type="Gene3D" id="3.30.420.10">
    <property type="entry name" value="Ribonuclease H-like superfamily/Ribonuclease H"/>
    <property type="match status" value="1"/>
</dbReference>
<sequence>MGVDIVDNRLEDETRANPVEDVEEVQIDDRDQSRKTQIGTRLNSKERAKLIAFLQANKDVFAWTLADMPGIPTSIGRNLEVYVDDIVVKSLKAKDHLADLDETFNNLKQNRMRLNPAKCIFGVESGKFLGFMVSQKGIEVNLEKIKAIAKMEPPKSVKDIQRLIGKKKFEWNQECQAAFDELKYYLSSPPLLTKAMDGEILYLYLSISDEAISSVLSTVCHSNPNLEPSDWTLYVNGASSNKGSRAGALLIGPKGYRSDHALKFNFDATNNMAEYEALLLGLQLTLELKVTAIRVYSESQLVVNQVNSICEVIDLVMMKYVALMVELK</sequence>
<evidence type="ECO:0000313" key="3">
    <source>
        <dbReference type="Proteomes" id="UP001054252"/>
    </source>
</evidence>
<dbReference type="Proteomes" id="UP001054252">
    <property type="component" value="Unassembled WGS sequence"/>
</dbReference>
<evidence type="ECO:0000313" key="2">
    <source>
        <dbReference type="EMBL" id="GKV11443.1"/>
    </source>
</evidence>
<dbReference type="AlphaFoldDB" id="A0AAV5JG22"/>
<comment type="caution">
    <text evidence="2">The sequence shown here is derived from an EMBL/GenBank/DDBJ whole genome shotgun (WGS) entry which is preliminary data.</text>
</comment>
<dbReference type="GO" id="GO:0003676">
    <property type="term" value="F:nucleic acid binding"/>
    <property type="evidence" value="ECO:0007669"/>
    <property type="project" value="InterPro"/>
</dbReference>
<accession>A0AAV5JG22</accession>
<dbReference type="SUPFAM" id="SSF56672">
    <property type="entry name" value="DNA/RNA polymerases"/>
    <property type="match status" value="1"/>
</dbReference>
<gene>
    <name evidence="2" type="ORF">SLEP1_g22704</name>
</gene>
<dbReference type="EMBL" id="BPVZ01000034">
    <property type="protein sequence ID" value="GKV11443.1"/>
    <property type="molecule type" value="Genomic_DNA"/>
</dbReference>
<dbReference type="Gene3D" id="3.30.70.270">
    <property type="match status" value="2"/>
</dbReference>
<protein>
    <recommendedName>
        <fullName evidence="1">RNase H type-1 domain-containing protein</fullName>
    </recommendedName>
</protein>
<keyword evidence="3" id="KW-1185">Reference proteome</keyword>
<dbReference type="InterPro" id="IPR036397">
    <property type="entry name" value="RNaseH_sf"/>
</dbReference>
<dbReference type="Pfam" id="PF00078">
    <property type="entry name" value="RVT_1"/>
    <property type="match status" value="1"/>
</dbReference>
<name>A0AAV5JG22_9ROSI</name>
<dbReference type="InterPro" id="IPR043128">
    <property type="entry name" value="Rev_trsase/Diguanyl_cyclase"/>
</dbReference>
<dbReference type="PANTHER" id="PTHR48475:SF2">
    <property type="entry name" value="RIBONUCLEASE H"/>
    <property type="match status" value="1"/>
</dbReference>
<proteinExistence type="predicted"/>
<reference evidence="2 3" key="1">
    <citation type="journal article" date="2021" name="Commun. Biol.">
        <title>The genome of Shorea leprosula (Dipterocarpaceae) highlights the ecological relevance of drought in aseasonal tropical rainforests.</title>
        <authorList>
            <person name="Ng K.K.S."/>
            <person name="Kobayashi M.J."/>
            <person name="Fawcett J.A."/>
            <person name="Hatakeyama M."/>
            <person name="Paape T."/>
            <person name="Ng C.H."/>
            <person name="Ang C.C."/>
            <person name="Tnah L.H."/>
            <person name="Lee C.T."/>
            <person name="Nishiyama T."/>
            <person name="Sese J."/>
            <person name="O'Brien M.J."/>
            <person name="Copetti D."/>
            <person name="Mohd Noor M.I."/>
            <person name="Ong R.C."/>
            <person name="Putra M."/>
            <person name="Sireger I.Z."/>
            <person name="Indrioko S."/>
            <person name="Kosugi Y."/>
            <person name="Izuno A."/>
            <person name="Isagi Y."/>
            <person name="Lee S.L."/>
            <person name="Shimizu K.K."/>
        </authorList>
    </citation>
    <scope>NUCLEOTIDE SEQUENCE [LARGE SCALE GENOMIC DNA]</scope>
    <source>
        <strain evidence="2">214</strain>
    </source>
</reference>
<dbReference type="InterPro" id="IPR043502">
    <property type="entry name" value="DNA/RNA_pol_sf"/>
</dbReference>
<dbReference type="InterPro" id="IPR000477">
    <property type="entry name" value="RT_dom"/>
</dbReference>
<dbReference type="GO" id="GO:0004523">
    <property type="term" value="F:RNA-DNA hybrid ribonuclease activity"/>
    <property type="evidence" value="ECO:0007669"/>
    <property type="project" value="InterPro"/>
</dbReference>